<evidence type="ECO:0000313" key="6">
    <source>
        <dbReference type="EMBL" id="SQI32445.1"/>
    </source>
</evidence>
<evidence type="ECO:0000256" key="4">
    <source>
        <dbReference type="PROSITE-ProRule" id="PRU00335"/>
    </source>
</evidence>
<dbReference type="InterPro" id="IPR001647">
    <property type="entry name" value="HTH_TetR"/>
</dbReference>
<keyword evidence="7" id="KW-1185">Reference proteome</keyword>
<dbReference type="PANTHER" id="PTHR30055">
    <property type="entry name" value="HTH-TYPE TRANSCRIPTIONAL REGULATOR RUTR"/>
    <property type="match status" value="1"/>
</dbReference>
<dbReference type="KEGG" id="rcr:NCTC10994_02164"/>
<dbReference type="PANTHER" id="PTHR30055:SF234">
    <property type="entry name" value="HTH-TYPE TRANSCRIPTIONAL REGULATOR BETI"/>
    <property type="match status" value="1"/>
</dbReference>
<dbReference type="InterPro" id="IPR009057">
    <property type="entry name" value="Homeodomain-like_sf"/>
</dbReference>
<evidence type="ECO:0000256" key="1">
    <source>
        <dbReference type="ARBA" id="ARBA00023015"/>
    </source>
</evidence>
<evidence type="ECO:0000256" key="2">
    <source>
        <dbReference type="ARBA" id="ARBA00023125"/>
    </source>
</evidence>
<feature type="DNA-binding region" description="H-T-H motif" evidence="4">
    <location>
        <begin position="24"/>
        <end position="43"/>
    </location>
</feature>
<dbReference type="Proteomes" id="UP000249091">
    <property type="component" value="Chromosome 1"/>
</dbReference>
<keyword evidence="2 4" id="KW-0238">DNA-binding</keyword>
<protein>
    <submittedName>
        <fullName evidence="6">Transcriptional regulator</fullName>
    </submittedName>
</protein>
<gene>
    <name evidence="6" type="ORF">NCTC10994_02164</name>
</gene>
<evidence type="ECO:0000256" key="3">
    <source>
        <dbReference type="ARBA" id="ARBA00023163"/>
    </source>
</evidence>
<dbReference type="PROSITE" id="PS50977">
    <property type="entry name" value="HTH_TETR_2"/>
    <property type="match status" value="1"/>
</dbReference>
<sequence>MRSRNKILRSTVELIGKVGFEGVTIAGAAHAAGVSRQTVYSIFGSREELVSQAIAGVAVEALAGIHTRLERVAAPCDYVVELIVASRRVVRDDPVLAMLLRSEHENPVFDSGMIARAKPIARSLLAPLSTRHPEIEPHVEDIIEIVLFLGLSVVLFDDETVHSDDELRRFLTRWLGPAMSAAEV</sequence>
<dbReference type="SUPFAM" id="SSF46689">
    <property type="entry name" value="Homeodomain-like"/>
    <property type="match status" value="1"/>
</dbReference>
<dbReference type="Gene3D" id="1.10.357.10">
    <property type="entry name" value="Tetracycline Repressor, domain 2"/>
    <property type="match status" value="1"/>
</dbReference>
<dbReference type="GO" id="GO:0000976">
    <property type="term" value="F:transcription cis-regulatory region binding"/>
    <property type="evidence" value="ECO:0007669"/>
    <property type="project" value="TreeGrafter"/>
</dbReference>
<evidence type="ECO:0000259" key="5">
    <source>
        <dbReference type="PROSITE" id="PS50977"/>
    </source>
</evidence>
<dbReference type="AlphaFoldDB" id="A0A2X4WZI4"/>
<feature type="domain" description="HTH tetR-type" evidence="5">
    <location>
        <begin position="1"/>
        <end position="61"/>
    </location>
</feature>
<dbReference type="EMBL" id="LS483468">
    <property type="protein sequence ID" value="SQI32445.1"/>
    <property type="molecule type" value="Genomic_DNA"/>
</dbReference>
<dbReference type="PRINTS" id="PR00455">
    <property type="entry name" value="HTHTETR"/>
</dbReference>
<dbReference type="STRING" id="1219011.GCA_001895045_03257"/>
<evidence type="ECO:0000313" key="7">
    <source>
        <dbReference type="Proteomes" id="UP000249091"/>
    </source>
</evidence>
<accession>A0A2X4WZI4</accession>
<dbReference type="GO" id="GO:0003700">
    <property type="term" value="F:DNA-binding transcription factor activity"/>
    <property type="evidence" value="ECO:0007669"/>
    <property type="project" value="TreeGrafter"/>
</dbReference>
<keyword evidence="1" id="KW-0805">Transcription regulation</keyword>
<name>A0A2X4WZI4_9NOCA</name>
<proteinExistence type="predicted"/>
<dbReference type="Pfam" id="PF00440">
    <property type="entry name" value="TetR_N"/>
    <property type="match status" value="1"/>
</dbReference>
<organism evidence="6 7">
    <name type="scientific">Rhodococcus coprophilus</name>
    <dbReference type="NCBI Taxonomy" id="38310"/>
    <lineage>
        <taxon>Bacteria</taxon>
        <taxon>Bacillati</taxon>
        <taxon>Actinomycetota</taxon>
        <taxon>Actinomycetes</taxon>
        <taxon>Mycobacteriales</taxon>
        <taxon>Nocardiaceae</taxon>
        <taxon>Rhodococcus</taxon>
    </lineage>
</organism>
<keyword evidence="3" id="KW-0804">Transcription</keyword>
<dbReference type="RefSeq" id="WP_072702504.1">
    <property type="nucleotide sequence ID" value="NZ_JAFBBL010000001.1"/>
</dbReference>
<reference evidence="6 7" key="1">
    <citation type="submission" date="2018-06" db="EMBL/GenBank/DDBJ databases">
        <authorList>
            <consortium name="Pathogen Informatics"/>
            <person name="Doyle S."/>
        </authorList>
    </citation>
    <scope>NUCLEOTIDE SEQUENCE [LARGE SCALE GENOMIC DNA]</scope>
    <source>
        <strain evidence="6 7">NCTC10994</strain>
    </source>
</reference>
<dbReference type="InterPro" id="IPR050109">
    <property type="entry name" value="HTH-type_TetR-like_transc_reg"/>
</dbReference>